<feature type="signal peptide" evidence="1">
    <location>
        <begin position="1"/>
        <end position="24"/>
    </location>
</feature>
<dbReference type="AlphaFoldDB" id="A0A7Y0LZQ6"/>
<feature type="domain" description="ABC-type glycine betaine transport system substrate-binding" evidence="2">
    <location>
        <begin position="51"/>
        <end position="121"/>
    </location>
</feature>
<gene>
    <name evidence="3" type="ORF">HIR71_12865</name>
</gene>
<dbReference type="Pfam" id="PF04069">
    <property type="entry name" value="OpuAC"/>
    <property type="match status" value="2"/>
</dbReference>
<feature type="chain" id="PRO_5039015239" evidence="1">
    <location>
        <begin position="25"/>
        <end position="334"/>
    </location>
</feature>
<dbReference type="SUPFAM" id="SSF53850">
    <property type="entry name" value="Periplasmic binding protein-like II"/>
    <property type="match status" value="2"/>
</dbReference>
<dbReference type="GO" id="GO:0022857">
    <property type="term" value="F:transmembrane transporter activity"/>
    <property type="evidence" value="ECO:0007669"/>
    <property type="project" value="InterPro"/>
</dbReference>
<dbReference type="EMBL" id="JABCJJ010000023">
    <property type="protein sequence ID" value="NMR21100.1"/>
    <property type="molecule type" value="Genomic_DNA"/>
</dbReference>
<organism evidence="3 4">
    <name type="scientific">Cellulomonas fimi</name>
    <dbReference type="NCBI Taxonomy" id="1708"/>
    <lineage>
        <taxon>Bacteria</taxon>
        <taxon>Bacillati</taxon>
        <taxon>Actinomycetota</taxon>
        <taxon>Actinomycetes</taxon>
        <taxon>Micrococcales</taxon>
        <taxon>Cellulomonadaceae</taxon>
        <taxon>Cellulomonas</taxon>
    </lineage>
</organism>
<evidence type="ECO:0000313" key="3">
    <source>
        <dbReference type="EMBL" id="NMR21100.1"/>
    </source>
</evidence>
<dbReference type="Gene3D" id="3.40.190.10">
    <property type="entry name" value="Periplasmic binding protein-like II"/>
    <property type="match status" value="2"/>
</dbReference>
<dbReference type="PROSITE" id="PS51257">
    <property type="entry name" value="PROKAR_LIPOPROTEIN"/>
    <property type="match status" value="1"/>
</dbReference>
<dbReference type="CDD" id="cd13606">
    <property type="entry name" value="PBP2_ProX_like"/>
    <property type="match status" value="1"/>
</dbReference>
<evidence type="ECO:0000259" key="2">
    <source>
        <dbReference type="Pfam" id="PF04069"/>
    </source>
</evidence>
<dbReference type="Proteomes" id="UP000562124">
    <property type="component" value="Unassembled WGS sequence"/>
</dbReference>
<keyword evidence="1" id="KW-0732">Signal</keyword>
<comment type="caution">
    <text evidence="3">The sequence shown here is derived from an EMBL/GenBank/DDBJ whole genome shotgun (WGS) entry which is preliminary data.</text>
</comment>
<evidence type="ECO:0000313" key="4">
    <source>
        <dbReference type="Proteomes" id="UP000562124"/>
    </source>
</evidence>
<keyword evidence="4" id="KW-1185">Reference proteome</keyword>
<sequence length="334" mass="33993">MRSRRSVLGGSLVLLLLTAGCGQAGSSGASDPTSAAADGAPATCEPIPGDRLVVLEDDQGLQTVDNIVPAINAAVVAGDTTIVSLLDAVSATLDTETLIALNKAVDVDRQTSTQVAAEYLESNGLDAQDMVGAGKPVVVGAGNFSESATLAEIYAGVLRSAGYAASTQTIGNRETYAPALQSGQLTVVPEYVGTLTEFLNKSANGADAPPVASSDLDETMTELRRLGEGVGLTFGEPAAAQDQNAFAVTVEFAEEHDLTTLSDLGEACGGLLLGGPPECPERPFCQPGLEETYGLDIAQFTSLDAGGPLTKTALQQGKITLGLVFSSDAVLATS</sequence>
<accession>A0A7Y0LZQ6</accession>
<dbReference type="InterPro" id="IPR007210">
    <property type="entry name" value="ABC_Gly_betaine_transp_sub-bd"/>
</dbReference>
<feature type="domain" description="ABC-type glycine betaine transport system substrate-binding" evidence="2">
    <location>
        <begin position="135"/>
        <end position="332"/>
    </location>
</feature>
<protein>
    <submittedName>
        <fullName evidence="3">Glycine/betaine ABC transporter substrate-binding protein</fullName>
    </submittedName>
</protein>
<evidence type="ECO:0000256" key="1">
    <source>
        <dbReference type="SAM" id="SignalP"/>
    </source>
</evidence>
<proteinExistence type="predicted"/>
<dbReference type="GO" id="GO:0043190">
    <property type="term" value="C:ATP-binding cassette (ABC) transporter complex"/>
    <property type="evidence" value="ECO:0007669"/>
    <property type="project" value="InterPro"/>
</dbReference>
<dbReference type="RefSeq" id="WP_169325477.1">
    <property type="nucleotide sequence ID" value="NZ_JABCJJ010000023.1"/>
</dbReference>
<reference evidence="3 4" key="1">
    <citation type="submission" date="2020-04" db="EMBL/GenBank/DDBJ databases">
        <title>Sequencing and Assembly of C. fimi.</title>
        <authorList>
            <person name="Ramsey A.R."/>
        </authorList>
    </citation>
    <scope>NUCLEOTIDE SEQUENCE [LARGE SCALE GENOMIC DNA]</scope>
    <source>
        <strain evidence="3 4">SB</strain>
    </source>
</reference>
<name>A0A7Y0LZQ6_CELFI</name>